<reference evidence="1 2" key="1">
    <citation type="journal article" date="2012" name="Genome Biol.">
        <title>Sequencing three crocodilian genomes to illuminate the evolution of archosaurs and amniotes.</title>
        <authorList>
            <person name="St John J.A."/>
            <person name="Braun E.L."/>
            <person name="Isberg S.R."/>
            <person name="Miles L.G."/>
            <person name="Chong A.Y."/>
            <person name="Gongora J."/>
            <person name="Dalzell P."/>
            <person name="Moran C."/>
            <person name="Bed'hom B."/>
            <person name="Abzhanov A."/>
            <person name="Burgess S.C."/>
            <person name="Cooksey A.M."/>
            <person name="Castoe T.A."/>
            <person name="Crawford N.G."/>
            <person name="Densmore L.D."/>
            <person name="Drew J.C."/>
            <person name="Edwards S.V."/>
            <person name="Faircloth B.C."/>
            <person name="Fujita M.K."/>
            <person name="Greenwold M.J."/>
            <person name="Hoffmann F.G."/>
            <person name="Howard J.M."/>
            <person name="Iguchi T."/>
            <person name="Janes D.E."/>
            <person name="Khan S.Y."/>
            <person name="Kohno S."/>
            <person name="de Koning A.J."/>
            <person name="Lance S.L."/>
            <person name="McCarthy F.M."/>
            <person name="McCormack J.E."/>
            <person name="Merchant M.E."/>
            <person name="Peterson D.G."/>
            <person name="Pollock D.D."/>
            <person name="Pourmand N."/>
            <person name="Raney B.J."/>
            <person name="Roessler K.A."/>
            <person name="Sanford J.R."/>
            <person name="Sawyer R.H."/>
            <person name="Schmidt C.J."/>
            <person name="Triplett E.W."/>
            <person name="Tuberville T.D."/>
            <person name="Venegas-Anaya M."/>
            <person name="Howard J.T."/>
            <person name="Jarvis E.D."/>
            <person name="Guillette L.J.Jr."/>
            <person name="Glenn T.C."/>
            <person name="Green R.E."/>
            <person name="Ray D.A."/>
        </authorList>
    </citation>
    <scope>NUCLEOTIDE SEQUENCE [LARGE SCALE GENOMIC DNA]</scope>
    <source>
        <strain evidence="1">KSC_2009_1</strain>
    </source>
</reference>
<dbReference type="Proteomes" id="UP000050525">
    <property type="component" value="Unassembled WGS sequence"/>
</dbReference>
<organism evidence="1 2">
    <name type="scientific">Alligator mississippiensis</name>
    <name type="common">American alligator</name>
    <dbReference type="NCBI Taxonomy" id="8496"/>
    <lineage>
        <taxon>Eukaryota</taxon>
        <taxon>Metazoa</taxon>
        <taxon>Chordata</taxon>
        <taxon>Craniata</taxon>
        <taxon>Vertebrata</taxon>
        <taxon>Euteleostomi</taxon>
        <taxon>Archelosauria</taxon>
        <taxon>Archosauria</taxon>
        <taxon>Crocodylia</taxon>
        <taxon>Alligatoridae</taxon>
        <taxon>Alligatorinae</taxon>
        <taxon>Alligator</taxon>
    </lineage>
</organism>
<dbReference type="AlphaFoldDB" id="A0A151P2K1"/>
<dbReference type="EMBL" id="AKHW03001210">
    <property type="protein sequence ID" value="KYO43297.1"/>
    <property type="molecule type" value="Genomic_DNA"/>
</dbReference>
<proteinExistence type="predicted"/>
<comment type="caution">
    <text evidence="1">The sequence shown here is derived from an EMBL/GenBank/DDBJ whole genome shotgun (WGS) entry which is preliminary data.</text>
</comment>
<keyword evidence="2" id="KW-1185">Reference proteome</keyword>
<name>A0A151P2K1_ALLMI</name>
<accession>A0A151P2K1</accession>
<evidence type="ECO:0000313" key="2">
    <source>
        <dbReference type="Proteomes" id="UP000050525"/>
    </source>
</evidence>
<gene>
    <name evidence="1" type="ORF">Y1Q_0017587</name>
</gene>
<protein>
    <submittedName>
        <fullName evidence="1">Uncharacterized protein</fullName>
    </submittedName>
</protein>
<evidence type="ECO:0000313" key="1">
    <source>
        <dbReference type="EMBL" id="KYO43297.1"/>
    </source>
</evidence>
<sequence length="74" mass="8194">MRGLEEQVGVGGLMAEPPHSMEQWRLSPLPGSTRLYHCKCSASQIKSPSEKAGDACTFRQRRFSKSIGEGEKRS</sequence>